<dbReference type="Gene3D" id="1.10.10.60">
    <property type="entry name" value="Homeodomain-like"/>
    <property type="match status" value="1"/>
</dbReference>
<reference evidence="12" key="1">
    <citation type="journal article" date="2021" name="Genome Biol. Evol.">
        <title>A High-Quality Reference Genome for a Parasitic Bivalve with Doubly Uniparental Inheritance (Bivalvia: Unionida).</title>
        <authorList>
            <person name="Smith C.H."/>
        </authorList>
    </citation>
    <scope>NUCLEOTIDE SEQUENCE</scope>
    <source>
        <strain evidence="12">CHS0354</strain>
    </source>
</reference>
<evidence type="ECO:0000313" key="12">
    <source>
        <dbReference type="EMBL" id="KAK3585763.1"/>
    </source>
</evidence>
<feature type="domain" description="Homeobox" evidence="11">
    <location>
        <begin position="210"/>
        <end position="270"/>
    </location>
</feature>
<dbReference type="SMART" id="SM00389">
    <property type="entry name" value="HOX"/>
    <property type="match status" value="1"/>
</dbReference>
<dbReference type="InterPro" id="IPR001356">
    <property type="entry name" value="HD"/>
</dbReference>
<dbReference type="InterPro" id="IPR017995">
    <property type="entry name" value="Homeobox_antennapedia"/>
</dbReference>
<feature type="region of interest" description="Disordered" evidence="10">
    <location>
        <begin position="271"/>
        <end position="307"/>
    </location>
</feature>
<evidence type="ECO:0000256" key="10">
    <source>
        <dbReference type="SAM" id="MobiDB-lite"/>
    </source>
</evidence>
<dbReference type="PRINTS" id="PR00031">
    <property type="entry name" value="HTHREPRESSR"/>
</dbReference>
<comment type="similarity">
    <text evidence="2 9">Belongs to the Antp homeobox family.</text>
</comment>
<dbReference type="InterPro" id="IPR009057">
    <property type="entry name" value="Homeodomain-like_sf"/>
</dbReference>
<feature type="DNA-binding region" description="Homeobox" evidence="7">
    <location>
        <begin position="212"/>
        <end position="271"/>
    </location>
</feature>
<dbReference type="EMBL" id="JAEAOA010000663">
    <property type="protein sequence ID" value="KAK3585763.1"/>
    <property type="molecule type" value="Genomic_DNA"/>
</dbReference>
<keyword evidence="5 7" id="KW-0371">Homeobox</keyword>
<evidence type="ECO:0000256" key="6">
    <source>
        <dbReference type="ARBA" id="ARBA00023242"/>
    </source>
</evidence>
<sequence>MSTYYSNILPAHMPPNTGQTDVYYGNEGKLDPGHSFHSANQNMCYESENHNSYHPGNYQGYQQQYDRLDSVSGNNRLTSLPTKQGSPYCNNNSYYQYPNYHNFHNYSEQTSTNTGQLNDRVIGNRPNPLKTEGNCIPTPPPNFSTHEQSYTNNHTMTHTGISPPGLSPNDLGHPNMTTSPGIQPGCNGFMHQGMGVYPWMRQINGAEVTYEQKRTRQTYTRFQTLELEKEFHFNRYLTRRRRIEIAHMLGLTERQIKIWFQNRRMKWKKENNIPKLCGPDRTKAENDSDKITTTSPSEPDEPTSCSP</sequence>
<name>A0AAE0VPG6_9BIVA</name>
<reference evidence="12" key="2">
    <citation type="journal article" date="2021" name="Genome Biol. Evol.">
        <title>Developing a high-quality reference genome for a parasitic bivalve with doubly uniparental inheritance (Bivalvia: Unionida).</title>
        <authorList>
            <person name="Smith C.H."/>
        </authorList>
    </citation>
    <scope>NUCLEOTIDE SEQUENCE</scope>
    <source>
        <strain evidence="12">CHS0354</strain>
        <tissue evidence="12">Mantle</tissue>
    </source>
</reference>
<keyword evidence="3" id="KW-0217">Developmental protein</keyword>
<dbReference type="AlphaFoldDB" id="A0AAE0VPG6"/>
<dbReference type="PROSITE" id="PS00027">
    <property type="entry name" value="HOMEOBOX_1"/>
    <property type="match status" value="1"/>
</dbReference>
<dbReference type="GO" id="GO:0000978">
    <property type="term" value="F:RNA polymerase II cis-regulatory region sequence-specific DNA binding"/>
    <property type="evidence" value="ECO:0007669"/>
    <property type="project" value="TreeGrafter"/>
</dbReference>
<dbReference type="FunFam" id="1.10.10.60:FF:000017">
    <property type="entry name" value="Homeobox protein antennapedia"/>
    <property type="match status" value="1"/>
</dbReference>
<dbReference type="Proteomes" id="UP001195483">
    <property type="component" value="Unassembled WGS sequence"/>
</dbReference>
<evidence type="ECO:0000259" key="11">
    <source>
        <dbReference type="PROSITE" id="PS50071"/>
    </source>
</evidence>
<comment type="caution">
    <text evidence="12">The sequence shown here is derived from an EMBL/GenBank/DDBJ whole genome shotgun (WGS) entry which is preliminary data.</text>
</comment>
<dbReference type="InterPro" id="IPR050296">
    <property type="entry name" value="Antp_homeobox"/>
</dbReference>
<dbReference type="PANTHER" id="PTHR45659:SF4">
    <property type="entry name" value="HOMEOBOX PROTEIN ABDOMINAL-A"/>
    <property type="match status" value="1"/>
</dbReference>
<feature type="compositionally biased region" description="Low complexity" evidence="10">
    <location>
        <begin position="292"/>
        <end position="307"/>
    </location>
</feature>
<feature type="compositionally biased region" description="Basic and acidic residues" evidence="10">
    <location>
        <begin position="271"/>
        <end position="290"/>
    </location>
</feature>
<dbReference type="GO" id="GO:0000981">
    <property type="term" value="F:DNA-binding transcription factor activity, RNA polymerase II-specific"/>
    <property type="evidence" value="ECO:0007669"/>
    <property type="project" value="InterPro"/>
</dbReference>
<evidence type="ECO:0000256" key="5">
    <source>
        <dbReference type="ARBA" id="ARBA00023155"/>
    </source>
</evidence>
<dbReference type="Pfam" id="PF00046">
    <property type="entry name" value="Homeodomain"/>
    <property type="match status" value="1"/>
</dbReference>
<evidence type="ECO:0000256" key="2">
    <source>
        <dbReference type="ARBA" id="ARBA00009107"/>
    </source>
</evidence>
<evidence type="ECO:0000256" key="4">
    <source>
        <dbReference type="ARBA" id="ARBA00023125"/>
    </source>
</evidence>
<dbReference type="PRINTS" id="PR00025">
    <property type="entry name" value="ANTENNAPEDIA"/>
</dbReference>
<dbReference type="GO" id="GO:0009952">
    <property type="term" value="P:anterior/posterior pattern specification"/>
    <property type="evidence" value="ECO:0007669"/>
    <property type="project" value="TreeGrafter"/>
</dbReference>
<evidence type="ECO:0000256" key="9">
    <source>
        <dbReference type="RuleBase" id="RU004442"/>
    </source>
</evidence>
<organism evidence="12 13">
    <name type="scientific">Potamilus streckersoni</name>
    <dbReference type="NCBI Taxonomy" id="2493646"/>
    <lineage>
        <taxon>Eukaryota</taxon>
        <taxon>Metazoa</taxon>
        <taxon>Spiralia</taxon>
        <taxon>Lophotrochozoa</taxon>
        <taxon>Mollusca</taxon>
        <taxon>Bivalvia</taxon>
        <taxon>Autobranchia</taxon>
        <taxon>Heteroconchia</taxon>
        <taxon>Palaeoheterodonta</taxon>
        <taxon>Unionida</taxon>
        <taxon>Unionoidea</taxon>
        <taxon>Unionidae</taxon>
        <taxon>Ambleminae</taxon>
        <taxon>Lampsilini</taxon>
        <taxon>Potamilus</taxon>
    </lineage>
</organism>
<dbReference type="PANTHER" id="PTHR45659">
    <property type="entry name" value="HOMEOBOX PROTEIN HOX"/>
    <property type="match status" value="1"/>
</dbReference>
<keyword evidence="4 7" id="KW-0238">DNA-binding</keyword>
<proteinExistence type="inferred from homology"/>
<evidence type="ECO:0000256" key="8">
    <source>
        <dbReference type="RuleBase" id="RU000682"/>
    </source>
</evidence>
<gene>
    <name evidence="12" type="ORF">CHS0354_010527</name>
</gene>
<dbReference type="CDD" id="cd00086">
    <property type="entry name" value="homeodomain"/>
    <property type="match status" value="1"/>
</dbReference>
<dbReference type="GO" id="GO:0005634">
    <property type="term" value="C:nucleus"/>
    <property type="evidence" value="ECO:0007669"/>
    <property type="project" value="UniProtKB-SubCell"/>
</dbReference>
<keyword evidence="6 7" id="KW-0539">Nucleus</keyword>
<dbReference type="SUPFAM" id="SSF46689">
    <property type="entry name" value="Homeodomain-like"/>
    <property type="match status" value="1"/>
</dbReference>
<evidence type="ECO:0000256" key="1">
    <source>
        <dbReference type="ARBA" id="ARBA00004123"/>
    </source>
</evidence>
<dbReference type="InterPro" id="IPR000047">
    <property type="entry name" value="HTH_motif"/>
</dbReference>
<protein>
    <recommendedName>
        <fullName evidence="11">Homeobox domain-containing protein</fullName>
    </recommendedName>
</protein>
<dbReference type="InterPro" id="IPR017970">
    <property type="entry name" value="Homeobox_CS"/>
</dbReference>
<reference evidence="12" key="3">
    <citation type="submission" date="2023-05" db="EMBL/GenBank/DDBJ databases">
        <authorList>
            <person name="Smith C.H."/>
        </authorList>
    </citation>
    <scope>NUCLEOTIDE SEQUENCE</scope>
    <source>
        <strain evidence="12">CHS0354</strain>
        <tissue evidence="12">Mantle</tissue>
    </source>
</reference>
<accession>A0AAE0VPG6</accession>
<dbReference type="PRINTS" id="PR00024">
    <property type="entry name" value="HOMEOBOX"/>
</dbReference>
<comment type="subcellular location">
    <subcellularLocation>
        <location evidence="1 7 8">Nucleus</location>
    </subcellularLocation>
</comment>
<keyword evidence="13" id="KW-1185">Reference proteome</keyword>
<evidence type="ECO:0000313" key="13">
    <source>
        <dbReference type="Proteomes" id="UP001195483"/>
    </source>
</evidence>
<evidence type="ECO:0000256" key="3">
    <source>
        <dbReference type="ARBA" id="ARBA00022473"/>
    </source>
</evidence>
<dbReference type="PROSITE" id="PS50071">
    <property type="entry name" value="HOMEOBOX_2"/>
    <property type="match status" value="1"/>
</dbReference>
<evidence type="ECO:0000256" key="7">
    <source>
        <dbReference type="PROSITE-ProRule" id="PRU00108"/>
    </source>
</evidence>
<dbReference type="InterPro" id="IPR020479">
    <property type="entry name" value="HD_metazoa"/>
</dbReference>